<feature type="compositionally biased region" description="Polar residues" evidence="1">
    <location>
        <begin position="111"/>
        <end position="120"/>
    </location>
</feature>
<dbReference type="Pfam" id="PF02338">
    <property type="entry name" value="OTU"/>
    <property type="match status" value="1"/>
</dbReference>
<dbReference type="GO" id="GO:0004843">
    <property type="term" value="F:cysteine-type deubiquitinase activity"/>
    <property type="evidence" value="ECO:0007669"/>
    <property type="project" value="TreeGrafter"/>
</dbReference>
<dbReference type="CDD" id="cd22748">
    <property type="entry name" value="OTU_OTUD6-like"/>
    <property type="match status" value="1"/>
</dbReference>
<dbReference type="PROSITE" id="PS50802">
    <property type="entry name" value="OTU"/>
    <property type="match status" value="1"/>
</dbReference>
<name>F0VE90_NEOCL</name>
<dbReference type="PANTHER" id="PTHR12419">
    <property type="entry name" value="OTU DOMAIN CONTAINING PROTEIN"/>
    <property type="match status" value="1"/>
</dbReference>
<feature type="domain" description="OTU" evidence="2">
    <location>
        <begin position="216"/>
        <end position="359"/>
    </location>
</feature>
<dbReference type="Gene3D" id="3.90.70.80">
    <property type="match status" value="1"/>
</dbReference>
<dbReference type="GO" id="GO:0016579">
    <property type="term" value="P:protein deubiquitination"/>
    <property type="evidence" value="ECO:0007669"/>
    <property type="project" value="TreeGrafter"/>
</dbReference>
<dbReference type="VEuPathDB" id="ToxoDB:NCLIV_018240"/>
<feature type="region of interest" description="Disordered" evidence="1">
    <location>
        <begin position="81"/>
        <end position="142"/>
    </location>
</feature>
<evidence type="ECO:0000256" key="1">
    <source>
        <dbReference type="SAM" id="MobiDB-lite"/>
    </source>
</evidence>
<feature type="compositionally biased region" description="Basic and acidic residues" evidence="1">
    <location>
        <begin position="87"/>
        <end position="103"/>
    </location>
</feature>
<feature type="compositionally biased region" description="Low complexity" evidence="1">
    <location>
        <begin position="41"/>
        <end position="59"/>
    </location>
</feature>
<feature type="region of interest" description="Disordered" evidence="1">
    <location>
        <begin position="1"/>
        <end position="62"/>
    </location>
</feature>
<evidence type="ECO:0000313" key="4">
    <source>
        <dbReference type="EMBL" id="CEL65995.1"/>
    </source>
</evidence>
<dbReference type="EMBL" id="LN714480">
    <property type="protein sequence ID" value="CEL65995.1"/>
    <property type="molecule type" value="Genomic_DNA"/>
</dbReference>
<organism evidence="3 5">
    <name type="scientific">Neospora caninum (strain Liverpool)</name>
    <dbReference type="NCBI Taxonomy" id="572307"/>
    <lineage>
        <taxon>Eukaryota</taxon>
        <taxon>Sar</taxon>
        <taxon>Alveolata</taxon>
        <taxon>Apicomplexa</taxon>
        <taxon>Conoidasida</taxon>
        <taxon>Coccidia</taxon>
        <taxon>Eucoccidiorida</taxon>
        <taxon>Eimeriorina</taxon>
        <taxon>Sarcocystidae</taxon>
        <taxon>Neospora</taxon>
    </lineage>
</organism>
<dbReference type="eggNOG" id="KOG2606">
    <property type="taxonomic scope" value="Eukaryota"/>
</dbReference>
<sequence>MEANGAATSWGPVGDGSGSDGEEGGSRRKLLQKHRKEIKDLQAASKRALAAAKGKGAKQQLEREIRQKEADLLADHQRQLAALSRSGGREEAAKDSNDQRNEQAEVGSAMASVNGSSSAACRSGDKTGASDASVSASPGESADAVVNTFASLRLYGGDDGPREPARLSKAQQRRRKKRAEEEAREEALRLEREEAGPDPGQVEWEALRRHLASLNLAIHSIAADGHCMYRAICHQMQRICSQGVNPAASVETLRLKVADFLEEHREDFQLFLDDAAQTQEGFEDYCEKIRSTAEWGGEVELQVISKVLQRRIELASMNDGEFLILNYGEDCAADATPLRLAFHRHLLAAGGHYNSVVPAACATPDSAVEVGCDTE</sequence>
<dbReference type="OMA" id="YELGAHY"/>
<dbReference type="SUPFAM" id="SSF54001">
    <property type="entry name" value="Cysteine proteinases"/>
    <property type="match status" value="1"/>
</dbReference>
<dbReference type="EMBL" id="FR823387">
    <property type="protein sequence ID" value="CBZ52034.1"/>
    <property type="molecule type" value="Genomic_DNA"/>
</dbReference>
<feature type="compositionally biased region" description="Basic residues" evidence="1">
    <location>
        <begin position="27"/>
        <end position="36"/>
    </location>
</feature>
<dbReference type="InterPro" id="IPR050704">
    <property type="entry name" value="Peptidase_C85-like"/>
</dbReference>
<proteinExistence type="predicted"/>
<accession>F0VE90</accession>
<dbReference type="GeneID" id="13444821"/>
<evidence type="ECO:0000259" key="2">
    <source>
        <dbReference type="PROSITE" id="PS50802"/>
    </source>
</evidence>
<evidence type="ECO:0000313" key="3">
    <source>
        <dbReference type="EMBL" id="CBZ52034.1"/>
    </source>
</evidence>
<dbReference type="RefSeq" id="XP_003882066.1">
    <property type="nucleotide sequence ID" value="XM_003882017.1"/>
</dbReference>
<protein>
    <submittedName>
        <fullName evidence="3">Similar to uniprot|P38747 Saccharomyces cerevisiae YHL013c, related</fullName>
    </submittedName>
</protein>
<keyword evidence="5" id="KW-1185">Reference proteome</keyword>
<reference evidence="5" key="3">
    <citation type="journal article" date="2012" name="PLoS Pathog.">
        <title>Comparative genomics of the apicomplexan parasites Toxoplasma gondii and Neospora caninum: Coccidia differing in host range and transmission strategy.</title>
        <authorList>
            <person name="Reid A.J."/>
            <person name="Vermont S.J."/>
            <person name="Cotton J.A."/>
            <person name="Harris D."/>
            <person name="Hill-Cawthorne G.A."/>
            <person name="Konen-Waisman S."/>
            <person name="Latham S.M."/>
            <person name="Mourier T."/>
            <person name="Norton R."/>
            <person name="Quail M.A."/>
            <person name="Sanders M."/>
            <person name="Shanmugam D."/>
            <person name="Sohal A."/>
            <person name="Wasmuth J.D."/>
            <person name="Brunk B."/>
            <person name="Grigg M.E."/>
            <person name="Howard J.C."/>
            <person name="Parkinson J."/>
            <person name="Roos D.S."/>
            <person name="Trees A.J."/>
            <person name="Berriman M."/>
            <person name="Pain A."/>
            <person name="Wastling J.M."/>
        </authorList>
    </citation>
    <scope>NUCLEOTIDE SEQUENCE [LARGE SCALE GENOMIC DNA]</scope>
    <source>
        <strain evidence="5">Liverpool</strain>
    </source>
</reference>
<reference evidence="3" key="1">
    <citation type="submission" date="2011-02" db="EMBL/GenBank/DDBJ databases">
        <authorList>
            <person name="Aslett M."/>
        </authorList>
    </citation>
    <scope>NUCLEOTIDE SEQUENCE</scope>
    <source>
        <strain evidence="3">Liverpool</strain>
    </source>
</reference>
<evidence type="ECO:0000313" key="5">
    <source>
        <dbReference type="Proteomes" id="UP000007494"/>
    </source>
</evidence>
<reference evidence="4" key="4">
    <citation type="journal article" date="2015" name="PLoS ONE">
        <title>Comprehensive Evaluation of Toxoplasma gondii VEG and Neospora caninum LIV Genomes with Tachyzoite Stage Transcriptome and Proteome Defines Novel Transcript Features.</title>
        <authorList>
            <person name="Ramaprasad A."/>
            <person name="Mourier T."/>
            <person name="Naeem R."/>
            <person name="Malas T.B."/>
            <person name="Moussa E."/>
            <person name="Panigrahi A."/>
            <person name="Vermont S.J."/>
            <person name="Otto T.D."/>
            <person name="Wastling J."/>
            <person name="Pain A."/>
        </authorList>
    </citation>
    <scope>NUCLEOTIDE SEQUENCE</scope>
    <source>
        <strain evidence="4">Liverpool</strain>
    </source>
</reference>
<dbReference type="Proteomes" id="UP000007494">
    <property type="component" value="Chromosome VI"/>
</dbReference>
<dbReference type="InterPro" id="IPR003323">
    <property type="entry name" value="OTU_dom"/>
</dbReference>
<dbReference type="OrthoDB" id="331223at2759"/>
<dbReference type="InterPro" id="IPR038765">
    <property type="entry name" value="Papain-like_cys_pep_sf"/>
</dbReference>
<dbReference type="PANTHER" id="PTHR12419:SF10">
    <property type="entry name" value="DEUBIQUITINASE OTUD6B"/>
    <property type="match status" value="1"/>
</dbReference>
<feature type="region of interest" description="Disordered" evidence="1">
    <location>
        <begin position="154"/>
        <end position="182"/>
    </location>
</feature>
<gene>
    <name evidence="4" type="ORF">BN1204_018240</name>
    <name evidence="3" type="ORF">NCLIV_018240</name>
</gene>
<dbReference type="InParanoid" id="F0VE90"/>
<reference evidence="3" key="2">
    <citation type="submission" date="2011-03" db="EMBL/GenBank/DDBJ databases">
        <title>Comparative genomics and transcriptomics of Neospora caninum and Toxoplasma gondii.</title>
        <authorList>
            <person name="Reid A.J."/>
            <person name="Sohal A."/>
            <person name="Harris D."/>
            <person name="Quail M."/>
            <person name="Sanders M."/>
            <person name="Berriman M."/>
            <person name="Wastling J.M."/>
            <person name="Pain A."/>
        </authorList>
    </citation>
    <scope>NUCLEOTIDE SEQUENCE</scope>
    <source>
        <strain evidence="3">Liverpool</strain>
    </source>
</reference>
<dbReference type="AlphaFoldDB" id="F0VE90"/>